<sequence length="124" mass="13437">MRSRRRSASCVGLCLGLCVSGPCAGTGGAGLATLALLALGGRHVGGHMSQWPHARGRWGQRGGFSGRSSARRKGGKHMPERWKDYLPGGQRMPGTRFIAFKVPLKKRFENNLAPEECFSPLDLF</sequence>
<dbReference type="InterPro" id="IPR029021">
    <property type="entry name" value="Prot-tyrosine_phosphatase-like"/>
</dbReference>
<dbReference type="SUPFAM" id="SSF52799">
    <property type="entry name" value="(Phosphotyrosine protein) phosphatases II"/>
    <property type="match status" value="1"/>
</dbReference>
<accession>A0A484H2F4</accession>
<evidence type="ECO:0000256" key="1">
    <source>
        <dbReference type="SAM" id="MobiDB-lite"/>
    </source>
</evidence>
<comment type="caution">
    <text evidence="3">The sequence shown here is derived from an EMBL/GenBank/DDBJ whole genome shotgun (WGS) entry which is preliminary data.</text>
</comment>
<keyword evidence="2" id="KW-0732">Signal</keyword>
<evidence type="ECO:0008006" key="5">
    <source>
        <dbReference type="Google" id="ProtNLM"/>
    </source>
</evidence>
<evidence type="ECO:0000313" key="4">
    <source>
        <dbReference type="Proteomes" id="UP000295264"/>
    </source>
</evidence>
<keyword evidence="4" id="KW-1185">Reference proteome</keyword>
<dbReference type="Proteomes" id="UP000295264">
    <property type="component" value="Unassembled WGS sequence"/>
</dbReference>
<proteinExistence type="predicted"/>
<dbReference type="EMBL" id="QWLN02000198">
    <property type="protein sequence ID" value="TEA42235.1"/>
    <property type="molecule type" value="Genomic_DNA"/>
</dbReference>
<organism evidence="3 4">
    <name type="scientific">Sousa chinensis</name>
    <name type="common">Indo-pacific humpbacked dolphin</name>
    <name type="synonym">Steno chinensis</name>
    <dbReference type="NCBI Taxonomy" id="103600"/>
    <lineage>
        <taxon>Eukaryota</taxon>
        <taxon>Metazoa</taxon>
        <taxon>Chordata</taxon>
        <taxon>Craniata</taxon>
        <taxon>Vertebrata</taxon>
        <taxon>Euteleostomi</taxon>
        <taxon>Mammalia</taxon>
        <taxon>Eutheria</taxon>
        <taxon>Laurasiatheria</taxon>
        <taxon>Artiodactyla</taxon>
        <taxon>Whippomorpha</taxon>
        <taxon>Cetacea</taxon>
        <taxon>Odontoceti</taxon>
        <taxon>Delphinidae</taxon>
        <taxon>Sousa</taxon>
    </lineage>
</organism>
<feature type="signal peptide" evidence="2">
    <location>
        <begin position="1"/>
        <end position="25"/>
    </location>
</feature>
<dbReference type="AlphaFoldDB" id="A0A484H2F4"/>
<evidence type="ECO:0000313" key="3">
    <source>
        <dbReference type="EMBL" id="TEA42235.1"/>
    </source>
</evidence>
<evidence type="ECO:0000256" key="2">
    <source>
        <dbReference type="SAM" id="SignalP"/>
    </source>
</evidence>
<protein>
    <recommendedName>
        <fullName evidence="5">RNA/RNP complex-1-interacting phosphatase</fullName>
    </recommendedName>
</protein>
<reference evidence="3 4" key="1">
    <citation type="journal article" date="2018" name="Genomics">
        <title>Molecular footprints of inshore aquatic adaptation in Indo-Pacific humpback dolphin (Sousa chinensis).</title>
        <authorList>
            <person name="Ming Y."/>
            <person name="Jian J."/>
            <person name="Yu F."/>
            <person name="Yu X."/>
            <person name="Wang J."/>
            <person name="Liu W."/>
        </authorList>
    </citation>
    <scope>NUCLEOTIDE SEQUENCE [LARGE SCALE GENOMIC DNA]</scope>
    <source>
        <strain evidence="3">MY-2018</strain>
        <tissue evidence="3">Skin</tissue>
    </source>
</reference>
<feature type="region of interest" description="Disordered" evidence="1">
    <location>
        <begin position="55"/>
        <end position="88"/>
    </location>
</feature>
<name>A0A484H2F4_SOUCH</name>
<feature type="chain" id="PRO_5019721770" description="RNA/RNP complex-1-interacting phosphatase" evidence="2">
    <location>
        <begin position="26"/>
        <end position="124"/>
    </location>
</feature>
<gene>
    <name evidence="3" type="ORF">DBR06_SOUSAS38310003</name>
</gene>
<dbReference type="Gene3D" id="3.90.190.10">
    <property type="entry name" value="Protein tyrosine phosphatase superfamily"/>
    <property type="match status" value="1"/>
</dbReference>